<dbReference type="Pfam" id="PF14398">
    <property type="entry name" value="ATPgrasp_YheCD"/>
    <property type="match status" value="1"/>
</dbReference>
<dbReference type="InterPro" id="IPR026838">
    <property type="entry name" value="YheC/D"/>
</dbReference>
<dbReference type="Proteomes" id="UP000186795">
    <property type="component" value="Unassembled WGS sequence"/>
</dbReference>
<evidence type="ECO:0000313" key="2">
    <source>
        <dbReference type="Proteomes" id="UP000186795"/>
    </source>
</evidence>
<name>A0A1N7N921_9BACL</name>
<dbReference type="Gene3D" id="3.30.470.20">
    <property type="entry name" value="ATP-grasp fold, B domain"/>
    <property type="match status" value="1"/>
</dbReference>
<accession>A0A1N7N921</accession>
<reference evidence="2" key="1">
    <citation type="submission" date="2017-01" db="EMBL/GenBank/DDBJ databases">
        <authorList>
            <person name="Varghese N."/>
            <person name="Submissions S."/>
        </authorList>
    </citation>
    <scope>NUCLEOTIDE SEQUENCE [LARGE SCALE GENOMIC DNA]</scope>
    <source>
        <strain evidence="2">DSM 45196</strain>
    </source>
</reference>
<dbReference type="EMBL" id="FTOD01000008">
    <property type="protein sequence ID" value="SIS94877.1"/>
    <property type="molecule type" value="Genomic_DNA"/>
</dbReference>
<evidence type="ECO:0000313" key="1">
    <source>
        <dbReference type="EMBL" id="SIS94877.1"/>
    </source>
</evidence>
<keyword evidence="2" id="KW-1185">Reference proteome</keyword>
<dbReference type="OrthoDB" id="7869153at2"/>
<gene>
    <name evidence="1" type="ORF">SAMN05421790_10855</name>
</gene>
<proteinExistence type="predicted"/>
<protein>
    <submittedName>
        <fullName evidence="1">YheC/D like ATP-grasp</fullName>
    </submittedName>
</protein>
<sequence length="258" mass="29120">MAWVGYKWGMYKIFKRDPVLASALPETRLWSQTNLWSMLDLYGTVILKPSAGSRGSGIIQVTQKAKEHFEIHWLSQKRLVTGKKAAYAMLQKLTHPSYLIQQRIPLAEIGERPMDIRVIVQRRNKNAPWTVTGCVAKVAGKGYIVTNVTRSQGSVLPVRQAIAKSTAKQVPTEKVIKHLMDCSLLATKRLSVYSPQCTVLGYDMGVDHRGKVWIIEVNGKPILSHFLKLKDKSMYRKIISYGYNPNSPKRSSELSPLI</sequence>
<dbReference type="RefSeq" id="WP_076525488.1">
    <property type="nucleotide sequence ID" value="NZ_CP048103.1"/>
</dbReference>
<organism evidence="1 2">
    <name type="scientific">Kroppenstedtia eburnea</name>
    <dbReference type="NCBI Taxonomy" id="714067"/>
    <lineage>
        <taxon>Bacteria</taxon>
        <taxon>Bacillati</taxon>
        <taxon>Bacillota</taxon>
        <taxon>Bacilli</taxon>
        <taxon>Bacillales</taxon>
        <taxon>Thermoactinomycetaceae</taxon>
        <taxon>Kroppenstedtia</taxon>
    </lineage>
</organism>
<dbReference type="AlphaFoldDB" id="A0A1N7N921"/>
<dbReference type="SUPFAM" id="SSF56059">
    <property type="entry name" value="Glutathione synthetase ATP-binding domain-like"/>
    <property type="match status" value="1"/>
</dbReference>